<dbReference type="AlphaFoldDB" id="A0A9E4K8W8"/>
<dbReference type="EMBL" id="JAEPDI010000042">
    <property type="protein sequence ID" value="MCG7941440.1"/>
    <property type="molecule type" value="Genomic_DNA"/>
</dbReference>
<evidence type="ECO:0000313" key="2">
    <source>
        <dbReference type="Proteomes" id="UP000886687"/>
    </source>
</evidence>
<accession>A0A9E4K8W8</accession>
<reference evidence="1" key="1">
    <citation type="journal article" date="2021" name="Proc. Natl. Acad. Sci. U.S.A.">
        <title>Global biogeography of chemosynthetic symbionts reveals both localized and globally distributed symbiont groups. .</title>
        <authorList>
            <person name="Osvatic J.T."/>
            <person name="Wilkins L.G.E."/>
            <person name="Leibrecht L."/>
            <person name="Leray M."/>
            <person name="Zauner S."/>
            <person name="Polzin J."/>
            <person name="Camacho Y."/>
            <person name="Gros O."/>
            <person name="van Gils J.A."/>
            <person name="Eisen J.A."/>
            <person name="Petersen J.M."/>
            <person name="Yuen B."/>
        </authorList>
    </citation>
    <scope>NUCLEOTIDE SEQUENCE</scope>
    <source>
        <strain evidence="1">MAGL173</strain>
    </source>
</reference>
<organism evidence="1 2">
    <name type="scientific">Candidatus Thiodiazotropha lotti</name>
    <dbReference type="NCBI Taxonomy" id="2792787"/>
    <lineage>
        <taxon>Bacteria</taxon>
        <taxon>Pseudomonadati</taxon>
        <taxon>Pseudomonadota</taxon>
        <taxon>Gammaproteobacteria</taxon>
        <taxon>Chromatiales</taxon>
        <taxon>Sedimenticolaceae</taxon>
        <taxon>Candidatus Thiodiazotropha</taxon>
    </lineage>
</organism>
<evidence type="ECO:0000313" key="1">
    <source>
        <dbReference type="EMBL" id="MCG7941440.1"/>
    </source>
</evidence>
<dbReference type="Proteomes" id="UP000886687">
    <property type="component" value="Unassembled WGS sequence"/>
</dbReference>
<gene>
    <name evidence="1" type="ORF">JAZ04_21635</name>
</gene>
<comment type="caution">
    <text evidence="1">The sequence shown here is derived from an EMBL/GenBank/DDBJ whole genome shotgun (WGS) entry which is preliminary data.</text>
</comment>
<proteinExistence type="predicted"/>
<name>A0A9E4K8W8_9GAMM</name>
<protein>
    <submittedName>
        <fullName evidence="1">Uncharacterized protein</fullName>
    </submittedName>
</protein>
<sequence>MKKLHKPNKRLLLSQLLWKKRLDKQQLPHAGYMGNGGDIHLVLGVEGAGISHFVQLLSQALPENHYIHHPLVKFEPKLTLSNHGERLAMPYQKVLTADNPMSRVYRIYAERAQAEKKFDLMAEDKPSDPDPTLILKESHALLATEALVRELKCHTLLYVSDPVLLAEQMFSREGMETSYLDFESEAVMDPTFLKRFLAKDLRPVLHAYKVIQRLRSSRQRQVQMKIFTIALIQYMFRMLAARYPELATLVDAAVIENDPRRLEFPLVNWLGAENLHSASRVIANATFTPQGQETLRWTRSWPESITTFEALSSKDVKLAYKLLIDHHLMSDESNRKTWAGKSVA</sequence>